<evidence type="ECO:0000313" key="1">
    <source>
        <dbReference type="Proteomes" id="UP000887565"/>
    </source>
</evidence>
<dbReference type="WBParaSite" id="nRc.2.0.1.t19842-RA">
    <property type="protein sequence ID" value="nRc.2.0.1.t19842-RA"/>
    <property type="gene ID" value="nRc.2.0.1.g19842"/>
</dbReference>
<reference evidence="2" key="1">
    <citation type="submission" date="2022-11" db="UniProtKB">
        <authorList>
            <consortium name="WormBaseParasite"/>
        </authorList>
    </citation>
    <scope>IDENTIFICATION</scope>
</reference>
<dbReference type="Proteomes" id="UP000887565">
    <property type="component" value="Unplaced"/>
</dbReference>
<dbReference type="AlphaFoldDB" id="A0A915J2B8"/>
<sequence length="65" mass="7993">MKPNSEYFFNQKYCHVPTNFAERHQKLAFYETYDDRNFMNTHPILELKNERQETILFCEKCDPNN</sequence>
<proteinExistence type="predicted"/>
<evidence type="ECO:0000313" key="2">
    <source>
        <dbReference type="WBParaSite" id="nRc.2.0.1.t19842-RA"/>
    </source>
</evidence>
<organism evidence="1 2">
    <name type="scientific">Romanomermis culicivorax</name>
    <name type="common">Nematode worm</name>
    <dbReference type="NCBI Taxonomy" id="13658"/>
    <lineage>
        <taxon>Eukaryota</taxon>
        <taxon>Metazoa</taxon>
        <taxon>Ecdysozoa</taxon>
        <taxon>Nematoda</taxon>
        <taxon>Enoplea</taxon>
        <taxon>Dorylaimia</taxon>
        <taxon>Mermithida</taxon>
        <taxon>Mermithoidea</taxon>
        <taxon>Mermithidae</taxon>
        <taxon>Romanomermis</taxon>
    </lineage>
</organism>
<name>A0A915J2B8_ROMCU</name>
<protein>
    <submittedName>
        <fullName evidence="2">Uncharacterized protein</fullName>
    </submittedName>
</protein>
<accession>A0A915J2B8</accession>
<keyword evidence="1" id="KW-1185">Reference proteome</keyword>